<dbReference type="GO" id="GO:0004519">
    <property type="term" value="F:endonuclease activity"/>
    <property type="evidence" value="ECO:0007669"/>
    <property type="project" value="UniProtKB-KW"/>
</dbReference>
<dbReference type="Pfam" id="PF03851">
    <property type="entry name" value="UvdE"/>
    <property type="match status" value="1"/>
</dbReference>
<dbReference type="PANTHER" id="PTHR31290:SF5">
    <property type="entry name" value="UV-DAMAGE ENDONUCLEASE"/>
    <property type="match status" value="1"/>
</dbReference>
<evidence type="ECO:0000256" key="6">
    <source>
        <dbReference type="ARBA" id="ARBA00023204"/>
    </source>
</evidence>
<sequence length="297" mass="33930">MKIGYPCVNESMDCSTSTTFRLASYSEARLIENVEKNLACLRRILEYNLEHGFLFFRMSSGLVPFASHDVCTYNWQQHFQMTFKRLGDFIKKHDMRISMHPDQFVVLNSPDERIVRNSIAELVYQGSVMDLMGLDSTAKLQIHAGGVYGDKPAALKRFIHTYHTLLPGEVKARLVVENDDRLYSLRDCLELHGETGIPILFDNFHHECLNNGEPMAEALQLAAGTWHPESDGVLMMDYSSQAHGERKGKHTTTMETDLFREFLTHLNGLDVDIMLEIKDKEASCQRARQVLEELSLV</sequence>
<protein>
    <submittedName>
        <fullName evidence="7">UV damage repair endonuclease UvdE</fullName>
    </submittedName>
</protein>
<dbReference type="Gene3D" id="3.20.20.150">
    <property type="entry name" value="Divalent-metal-dependent TIM barrel enzymes"/>
    <property type="match status" value="1"/>
</dbReference>
<evidence type="ECO:0000256" key="4">
    <source>
        <dbReference type="ARBA" id="ARBA00022769"/>
    </source>
</evidence>
<evidence type="ECO:0000256" key="1">
    <source>
        <dbReference type="ARBA" id="ARBA00022722"/>
    </source>
</evidence>
<evidence type="ECO:0000313" key="8">
    <source>
        <dbReference type="Proteomes" id="UP000036458"/>
    </source>
</evidence>
<evidence type="ECO:0000313" key="7">
    <source>
        <dbReference type="EMBL" id="AKQ46566.1"/>
    </source>
</evidence>
<dbReference type="AlphaFoldDB" id="A0A0H4W823"/>
<dbReference type="RefSeq" id="WP_048921566.1">
    <property type="nucleotide sequence ID" value="NZ_CP010777.1"/>
</dbReference>
<keyword evidence="3" id="KW-0227">DNA damage</keyword>
<dbReference type="SUPFAM" id="SSF51658">
    <property type="entry name" value="Xylose isomerase-like"/>
    <property type="match status" value="1"/>
</dbReference>
<gene>
    <name evidence="7" type="ORF">TH63_14480</name>
</gene>
<dbReference type="EMBL" id="CP010777">
    <property type="protein sequence ID" value="AKQ46566.1"/>
    <property type="molecule type" value="Genomic_DNA"/>
</dbReference>
<dbReference type="GO" id="GO:0009411">
    <property type="term" value="P:response to UV"/>
    <property type="evidence" value="ECO:0007669"/>
    <property type="project" value="InterPro"/>
</dbReference>
<dbReference type="GO" id="GO:0006289">
    <property type="term" value="P:nucleotide-excision repair"/>
    <property type="evidence" value="ECO:0007669"/>
    <property type="project" value="InterPro"/>
</dbReference>
<dbReference type="NCBIfam" id="TIGR00629">
    <property type="entry name" value="uvde"/>
    <property type="match status" value="1"/>
</dbReference>
<dbReference type="GO" id="GO:0016787">
    <property type="term" value="F:hydrolase activity"/>
    <property type="evidence" value="ECO:0007669"/>
    <property type="project" value="UniProtKB-KW"/>
</dbReference>
<keyword evidence="6" id="KW-0234">DNA repair</keyword>
<keyword evidence="1" id="KW-0540">Nuclease</keyword>
<keyword evidence="2 7" id="KW-0255">Endonuclease</keyword>
<dbReference type="InterPro" id="IPR004601">
    <property type="entry name" value="UvdE"/>
</dbReference>
<dbReference type="PANTHER" id="PTHR31290">
    <property type="entry name" value="UV-DAMAGE ENDONUCLEASE"/>
    <property type="match status" value="1"/>
</dbReference>
<reference evidence="7 8" key="1">
    <citation type="submission" date="2015-01" db="EMBL/GenBank/DDBJ databases">
        <title>Rufibacter sp./DG31D/ whole genome sequencing.</title>
        <authorList>
            <person name="Kim M.K."/>
            <person name="Srinivasan S."/>
            <person name="Lee J.-J."/>
        </authorList>
    </citation>
    <scope>NUCLEOTIDE SEQUENCE [LARGE SCALE GENOMIC DNA]</scope>
    <source>
        <strain evidence="7 8">DG31D</strain>
    </source>
</reference>
<dbReference type="STRING" id="1379910.TH63_14480"/>
<dbReference type="KEGG" id="ruf:TH63_14480"/>
<dbReference type="OrthoDB" id="9782576at2"/>
<evidence type="ECO:0000256" key="5">
    <source>
        <dbReference type="ARBA" id="ARBA00022801"/>
    </source>
</evidence>
<accession>A0A0H4W823</accession>
<dbReference type="InterPro" id="IPR036237">
    <property type="entry name" value="Xyl_isomerase-like_sf"/>
</dbReference>
<proteinExistence type="predicted"/>
<keyword evidence="4" id="KW-0228">DNA excision</keyword>
<dbReference type="PATRIC" id="fig|1379910.4.peg.3154"/>
<keyword evidence="5" id="KW-0378">Hydrolase</keyword>
<keyword evidence="8" id="KW-1185">Reference proteome</keyword>
<organism evidence="7 8">
    <name type="scientific">Rufibacter radiotolerans</name>
    <dbReference type="NCBI Taxonomy" id="1379910"/>
    <lineage>
        <taxon>Bacteria</taxon>
        <taxon>Pseudomonadati</taxon>
        <taxon>Bacteroidota</taxon>
        <taxon>Cytophagia</taxon>
        <taxon>Cytophagales</taxon>
        <taxon>Hymenobacteraceae</taxon>
        <taxon>Rufibacter</taxon>
    </lineage>
</organism>
<evidence type="ECO:0000256" key="3">
    <source>
        <dbReference type="ARBA" id="ARBA00022763"/>
    </source>
</evidence>
<evidence type="ECO:0000256" key="2">
    <source>
        <dbReference type="ARBA" id="ARBA00022759"/>
    </source>
</evidence>
<dbReference type="Proteomes" id="UP000036458">
    <property type="component" value="Chromosome"/>
</dbReference>
<name>A0A0H4W823_9BACT</name>